<evidence type="ECO:0000256" key="1">
    <source>
        <dbReference type="ARBA" id="ARBA00022786"/>
    </source>
</evidence>
<organism evidence="4 5">
    <name type="scientific">Pseudozyma flocculosa</name>
    <dbReference type="NCBI Taxonomy" id="84751"/>
    <lineage>
        <taxon>Eukaryota</taxon>
        <taxon>Fungi</taxon>
        <taxon>Dikarya</taxon>
        <taxon>Basidiomycota</taxon>
        <taxon>Ustilaginomycotina</taxon>
        <taxon>Ustilaginomycetes</taxon>
        <taxon>Ustilaginales</taxon>
        <taxon>Ustilaginaceae</taxon>
        <taxon>Pseudozyma</taxon>
    </lineage>
</organism>
<dbReference type="Gene3D" id="3.10.110.10">
    <property type="entry name" value="Ubiquitin Conjugating Enzyme"/>
    <property type="match status" value="1"/>
</dbReference>
<protein>
    <submittedName>
        <fullName evidence="4">Related to UBC6 - E2 ubiquitin-conjugating enzyme</fullName>
    </submittedName>
</protein>
<feature type="domain" description="UBC core" evidence="3">
    <location>
        <begin position="12"/>
        <end position="163"/>
    </location>
</feature>
<sequence>MATTSSHNKKSSSVKRILSEARELSADTSTEYTAAPLEDNIFEWHFTLRGPSSSEFADGLYHGRILLPAEYPMRPPSLLILTPNGRWELNKKICLTFTGFHEEMWQPAWGIRTALLGIQTFMTAKAEAAVGIGALDYSVEVREKLAKESRNWKCPTCNCTNLELLPDPDPAEGARKVEALPEGLTIDAARSTKKEGEAAAAAAATAAAATSSTSSSSSQPSGDTAAQAVPPLLAARNEASAVAAPASSTTATIAAAPSPAAATADNVSSQAAAAASTGVAEAAAAHGPTTTTPAPLPSGPDPVRAPTTATAATAPTPNRTTAPPPAPRTASLPSGAPARTSSSEQTLALIDRCIALLVGLVALLIIKRLV</sequence>
<dbReference type="SUPFAM" id="SSF54495">
    <property type="entry name" value="UBC-like"/>
    <property type="match status" value="1"/>
</dbReference>
<dbReference type="InterPro" id="IPR050113">
    <property type="entry name" value="Ub_conjugating_enzyme"/>
</dbReference>
<dbReference type="InterPro" id="IPR016135">
    <property type="entry name" value="UBQ-conjugating_enzyme/RWD"/>
</dbReference>
<dbReference type="FunFam" id="3.10.110.10:FF:000086">
    <property type="entry name" value="Ubiquitin-conjugating enzyme E2 J1"/>
    <property type="match status" value="1"/>
</dbReference>
<keyword evidence="1" id="KW-0833">Ubl conjugation pathway</keyword>
<keyword evidence="5" id="KW-1185">Reference proteome</keyword>
<gene>
    <name evidence="4" type="ORF">PSFLO_00627</name>
</gene>
<feature type="region of interest" description="Disordered" evidence="2">
    <location>
        <begin position="282"/>
        <end position="340"/>
    </location>
</feature>
<evidence type="ECO:0000313" key="5">
    <source>
        <dbReference type="Proteomes" id="UP000323386"/>
    </source>
</evidence>
<dbReference type="PANTHER" id="PTHR24067">
    <property type="entry name" value="UBIQUITIN-CONJUGATING ENZYME E2"/>
    <property type="match status" value="1"/>
</dbReference>
<dbReference type="OrthoDB" id="1158011at2759"/>
<dbReference type="EMBL" id="OOIP01000001">
    <property type="protein sequence ID" value="SPO35156.1"/>
    <property type="molecule type" value="Genomic_DNA"/>
</dbReference>
<dbReference type="CDD" id="cd23799">
    <property type="entry name" value="UBCc_UBE2J"/>
    <property type="match status" value="1"/>
</dbReference>
<reference evidence="4 5" key="1">
    <citation type="submission" date="2018-03" db="EMBL/GenBank/DDBJ databases">
        <authorList>
            <person name="Guldener U."/>
        </authorList>
    </citation>
    <scope>NUCLEOTIDE SEQUENCE [LARGE SCALE GENOMIC DNA]</scope>
    <source>
        <strain evidence="4 5">DAOM196992</strain>
    </source>
</reference>
<evidence type="ECO:0000256" key="2">
    <source>
        <dbReference type="SAM" id="MobiDB-lite"/>
    </source>
</evidence>
<evidence type="ECO:0000313" key="4">
    <source>
        <dbReference type="EMBL" id="SPO35156.1"/>
    </source>
</evidence>
<dbReference type="AlphaFoldDB" id="A0A5C3EUD9"/>
<dbReference type="Pfam" id="PF00179">
    <property type="entry name" value="UQ_con"/>
    <property type="match status" value="1"/>
</dbReference>
<dbReference type="PROSITE" id="PS50127">
    <property type="entry name" value="UBC_2"/>
    <property type="match status" value="1"/>
</dbReference>
<dbReference type="Proteomes" id="UP000323386">
    <property type="component" value="Unassembled WGS sequence"/>
</dbReference>
<proteinExistence type="predicted"/>
<accession>A0A5C3EUD9</accession>
<feature type="compositionally biased region" description="Low complexity" evidence="2">
    <location>
        <begin position="282"/>
        <end position="293"/>
    </location>
</feature>
<dbReference type="InterPro" id="IPR000608">
    <property type="entry name" value="UBC"/>
</dbReference>
<dbReference type="SMART" id="SM00212">
    <property type="entry name" value="UBCc"/>
    <property type="match status" value="1"/>
</dbReference>
<feature type="compositionally biased region" description="Low complexity" evidence="2">
    <location>
        <begin position="302"/>
        <end position="321"/>
    </location>
</feature>
<evidence type="ECO:0000259" key="3">
    <source>
        <dbReference type="PROSITE" id="PS50127"/>
    </source>
</evidence>
<name>A0A5C3EUD9_9BASI</name>